<reference evidence="1 2" key="1">
    <citation type="submission" date="2019-09" db="EMBL/GenBank/DDBJ databases">
        <title>YIM 132548 draft genome.</title>
        <authorList>
            <person name="Jiang L."/>
        </authorList>
    </citation>
    <scope>NUCLEOTIDE SEQUENCE [LARGE SCALE GENOMIC DNA]</scope>
    <source>
        <strain evidence="1 2">YIM 132548</strain>
    </source>
</reference>
<evidence type="ECO:0000313" key="1">
    <source>
        <dbReference type="EMBL" id="KAB1068536.1"/>
    </source>
</evidence>
<sequence length="72" mass="7850">MGQFKMNLRPTFLATGFALPTALLATEAQAHVKWFCAFDVAGQPRGLEQVLCADFEWLVAVALVCLMFGCLA</sequence>
<gene>
    <name evidence="1" type="ORF">F6X51_26820</name>
</gene>
<organism evidence="1 2">
    <name type="scientific">Methylobacterium planeticum</name>
    <dbReference type="NCBI Taxonomy" id="2615211"/>
    <lineage>
        <taxon>Bacteria</taxon>
        <taxon>Pseudomonadati</taxon>
        <taxon>Pseudomonadota</taxon>
        <taxon>Alphaproteobacteria</taxon>
        <taxon>Hyphomicrobiales</taxon>
        <taxon>Methylobacteriaceae</taxon>
        <taxon>Methylobacterium</taxon>
    </lineage>
</organism>
<dbReference type="EMBL" id="VZZJ01000051">
    <property type="protein sequence ID" value="KAB1068536.1"/>
    <property type="molecule type" value="Genomic_DNA"/>
</dbReference>
<accession>A0A6N6MD24</accession>
<keyword evidence="2" id="KW-1185">Reference proteome</keyword>
<dbReference type="Proteomes" id="UP000441523">
    <property type="component" value="Unassembled WGS sequence"/>
</dbReference>
<dbReference type="AlphaFoldDB" id="A0A6N6MD24"/>
<evidence type="ECO:0000313" key="2">
    <source>
        <dbReference type="Proteomes" id="UP000441523"/>
    </source>
</evidence>
<protein>
    <submittedName>
        <fullName evidence="1">Uncharacterized protein</fullName>
    </submittedName>
</protein>
<proteinExistence type="predicted"/>
<feature type="non-terminal residue" evidence="1">
    <location>
        <position position="72"/>
    </location>
</feature>
<name>A0A6N6MD24_9HYPH</name>
<comment type="caution">
    <text evidence="1">The sequence shown here is derived from an EMBL/GenBank/DDBJ whole genome shotgun (WGS) entry which is preliminary data.</text>
</comment>